<name>A0A7J7KR38_BUGNE</name>
<dbReference type="AlphaFoldDB" id="A0A7J7KR38"/>
<feature type="compositionally biased region" description="Polar residues" evidence="2">
    <location>
        <begin position="168"/>
        <end position="186"/>
    </location>
</feature>
<feature type="region of interest" description="Disordered" evidence="2">
    <location>
        <begin position="165"/>
        <end position="207"/>
    </location>
</feature>
<evidence type="ECO:0000313" key="3">
    <source>
        <dbReference type="EMBL" id="KAF6040661.1"/>
    </source>
</evidence>
<organism evidence="3 4">
    <name type="scientific">Bugula neritina</name>
    <name type="common">Brown bryozoan</name>
    <name type="synonym">Sertularia neritina</name>
    <dbReference type="NCBI Taxonomy" id="10212"/>
    <lineage>
        <taxon>Eukaryota</taxon>
        <taxon>Metazoa</taxon>
        <taxon>Spiralia</taxon>
        <taxon>Lophotrochozoa</taxon>
        <taxon>Bryozoa</taxon>
        <taxon>Gymnolaemata</taxon>
        <taxon>Cheilostomatida</taxon>
        <taxon>Flustrina</taxon>
        <taxon>Buguloidea</taxon>
        <taxon>Bugulidae</taxon>
        <taxon>Bugula</taxon>
    </lineage>
</organism>
<protein>
    <submittedName>
        <fullName evidence="3">Uncharacterized protein</fullName>
    </submittedName>
</protein>
<evidence type="ECO:0000256" key="1">
    <source>
        <dbReference type="SAM" id="Coils"/>
    </source>
</evidence>
<gene>
    <name evidence="3" type="ORF">EB796_001074</name>
</gene>
<dbReference type="EMBL" id="VXIV02000119">
    <property type="protein sequence ID" value="KAF6040661.1"/>
    <property type="molecule type" value="Genomic_DNA"/>
</dbReference>
<feature type="compositionally biased region" description="Basic and acidic residues" evidence="2">
    <location>
        <begin position="187"/>
        <end position="207"/>
    </location>
</feature>
<evidence type="ECO:0000256" key="2">
    <source>
        <dbReference type="SAM" id="MobiDB-lite"/>
    </source>
</evidence>
<keyword evidence="1" id="KW-0175">Coiled coil</keyword>
<dbReference type="Proteomes" id="UP000593567">
    <property type="component" value="Unassembled WGS sequence"/>
</dbReference>
<proteinExistence type="predicted"/>
<evidence type="ECO:0000313" key="4">
    <source>
        <dbReference type="Proteomes" id="UP000593567"/>
    </source>
</evidence>
<feature type="coiled-coil region" evidence="1">
    <location>
        <begin position="31"/>
        <end position="58"/>
    </location>
</feature>
<accession>A0A7J7KR38</accession>
<comment type="caution">
    <text evidence="3">The sequence shown here is derived from an EMBL/GenBank/DDBJ whole genome shotgun (WGS) entry which is preliminary data.</text>
</comment>
<sequence length="207" mass="23992">MKLRAQNNQSKLAKAKRQIGIKLHNEYRFVDKQARLQLKKIEKEQEEVAAEIRKTHQTRIDNSNVYVGVLPHITKKPRVKPLPNDMEYIRELVARKHKKWKKREEITMVQLVATIRRKLDILIEPYLPADKGSSAAVTDHGAETKGECEGALKCNKKTHFVPPLPESYQLQPVSPKQKNLAMTNNEENQKPLSAERKKEERKLGKYL</sequence>
<keyword evidence="4" id="KW-1185">Reference proteome</keyword>
<reference evidence="3" key="1">
    <citation type="submission" date="2020-06" db="EMBL/GenBank/DDBJ databases">
        <title>Draft genome of Bugula neritina, a colonial animal packing powerful symbionts and potential medicines.</title>
        <authorList>
            <person name="Rayko M."/>
        </authorList>
    </citation>
    <scope>NUCLEOTIDE SEQUENCE [LARGE SCALE GENOMIC DNA]</scope>
    <source>
        <strain evidence="3">Kwan_BN1</strain>
    </source>
</reference>